<organism evidence="2 3">
    <name type="scientific">Candidatus Kerfeldbacteria bacterium CG_4_10_14_0_8_um_filter_42_10</name>
    <dbReference type="NCBI Taxonomy" id="2014248"/>
    <lineage>
        <taxon>Bacteria</taxon>
        <taxon>Candidatus Kerfeldiibacteriota</taxon>
    </lineage>
</organism>
<sequence length="66" mass="7443">QGDIVEKRSRRGKTFYSCNKYPECKFALWSKPNGETCPDCKSLLVYGKGGTIACSNKECKFQKNAE</sequence>
<dbReference type="Pfam" id="PF01396">
    <property type="entry name" value="Zn_ribbon_Top1"/>
    <property type="match status" value="2"/>
</dbReference>
<dbReference type="Proteomes" id="UP000230779">
    <property type="component" value="Unassembled WGS sequence"/>
</dbReference>
<keyword evidence="2" id="KW-0413">Isomerase</keyword>
<feature type="domain" description="DNA topoisomerase type IA zn finger" evidence="1">
    <location>
        <begin position="2"/>
        <end position="33"/>
    </location>
</feature>
<dbReference type="GO" id="GO:0003677">
    <property type="term" value="F:DNA binding"/>
    <property type="evidence" value="ECO:0007669"/>
    <property type="project" value="InterPro"/>
</dbReference>
<proteinExistence type="predicted"/>
<dbReference type="InterPro" id="IPR013498">
    <property type="entry name" value="Topo_IA_Znf"/>
</dbReference>
<dbReference type="GO" id="GO:0003916">
    <property type="term" value="F:DNA topoisomerase activity"/>
    <property type="evidence" value="ECO:0007669"/>
    <property type="project" value="InterPro"/>
</dbReference>
<evidence type="ECO:0000259" key="1">
    <source>
        <dbReference type="Pfam" id="PF01396"/>
    </source>
</evidence>
<dbReference type="Gene3D" id="3.30.65.10">
    <property type="entry name" value="Bacterial Topoisomerase I, domain 1"/>
    <property type="match status" value="1"/>
</dbReference>
<comment type="caution">
    <text evidence="2">The sequence shown here is derived from an EMBL/GenBank/DDBJ whole genome shotgun (WGS) entry which is preliminary data.</text>
</comment>
<dbReference type="AlphaFoldDB" id="A0A2M7RLL1"/>
<gene>
    <name evidence="2" type="ORF">COY66_00400</name>
</gene>
<dbReference type="EMBL" id="PFMD01000003">
    <property type="protein sequence ID" value="PIY97266.1"/>
    <property type="molecule type" value="Genomic_DNA"/>
</dbReference>
<reference evidence="2 3" key="1">
    <citation type="submission" date="2017-09" db="EMBL/GenBank/DDBJ databases">
        <title>Depth-based differentiation of microbial function through sediment-hosted aquifers and enrichment of novel symbionts in the deep terrestrial subsurface.</title>
        <authorList>
            <person name="Probst A.J."/>
            <person name="Ladd B."/>
            <person name="Jarett J.K."/>
            <person name="Geller-Mcgrath D.E."/>
            <person name="Sieber C.M."/>
            <person name="Emerson J.B."/>
            <person name="Anantharaman K."/>
            <person name="Thomas B.C."/>
            <person name="Malmstrom R."/>
            <person name="Stieglmeier M."/>
            <person name="Klingl A."/>
            <person name="Woyke T."/>
            <person name="Ryan C.M."/>
            <person name="Banfield J.F."/>
        </authorList>
    </citation>
    <scope>NUCLEOTIDE SEQUENCE [LARGE SCALE GENOMIC DNA]</scope>
    <source>
        <strain evidence="2">CG_4_10_14_0_8_um_filter_42_10</strain>
    </source>
</reference>
<evidence type="ECO:0000313" key="3">
    <source>
        <dbReference type="Proteomes" id="UP000230779"/>
    </source>
</evidence>
<dbReference type="GO" id="GO:0005694">
    <property type="term" value="C:chromosome"/>
    <property type="evidence" value="ECO:0007669"/>
    <property type="project" value="InterPro"/>
</dbReference>
<name>A0A2M7RLL1_9BACT</name>
<feature type="non-terminal residue" evidence="2">
    <location>
        <position position="1"/>
    </location>
</feature>
<protein>
    <submittedName>
        <fullName evidence="2">DNA topoisomerase I</fullName>
    </submittedName>
</protein>
<accession>A0A2M7RLL1</accession>
<feature type="domain" description="DNA topoisomerase type IA zn finger" evidence="1">
    <location>
        <begin position="34"/>
        <end position="65"/>
    </location>
</feature>
<dbReference type="GO" id="GO:0006265">
    <property type="term" value="P:DNA topological change"/>
    <property type="evidence" value="ECO:0007669"/>
    <property type="project" value="InterPro"/>
</dbReference>
<evidence type="ECO:0000313" key="2">
    <source>
        <dbReference type="EMBL" id="PIY97266.1"/>
    </source>
</evidence>